<dbReference type="OrthoDB" id="3896938at2"/>
<dbReference type="InterPro" id="IPR029063">
    <property type="entry name" value="SAM-dependent_MTases_sf"/>
</dbReference>
<organism evidence="2 3">
    <name type="scientific">Thermoflavifilum aggregans</name>
    <dbReference type="NCBI Taxonomy" id="454188"/>
    <lineage>
        <taxon>Bacteria</taxon>
        <taxon>Pseudomonadati</taxon>
        <taxon>Bacteroidota</taxon>
        <taxon>Chitinophagia</taxon>
        <taxon>Chitinophagales</taxon>
        <taxon>Chitinophagaceae</taxon>
        <taxon>Thermoflavifilum</taxon>
    </lineage>
</organism>
<feature type="domain" description="Methyltransferase type 11" evidence="1">
    <location>
        <begin position="54"/>
        <end position="104"/>
    </location>
</feature>
<proteinExistence type="predicted"/>
<comment type="caution">
    <text evidence="2">The sequence shown here is derived from an EMBL/GenBank/DDBJ whole genome shotgun (WGS) entry which is preliminary data.</text>
</comment>
<dbReference type="Proteomes" id="UP000230000">
    <property type="component" value="Unassembled WGS sequence"/>
</dbReference>
<evidence type="ECO:0000313" key="2">
    <source>
        <dbReference type="EMBL" id="PJJ76577.1"/>
    </source>
</evidence>
<dbReference type="SUPFAM" id="SSF53335">
    <property type="entry name" value="S-adenosyl-L-methionine-dependent methyltransferases"/>
    <property type="match status" value="1"/>
</dbReference>
<dbReference type="Gene3D" id="3.40.50.150">
    <property type="entry name" value="Vaccinia Virus protein VP39"/>
    <property type="match status" value="1"/>
</dbReference>
<keyword evidence="2" id="KW-0808">Transferase</keyword>
<dbReference type="Pfam" id="PF08241">
    <property type="entry name" value="Methyltransf_11"/>
    <property type="match status" value="1"/>
</dbReference>
<dbReference type="GO" id="GO:0008757">
    <property type="term" value="F:S-adenosylmethionine-dependent methyltransferase activity"/>
    <property type="evidence" value="ECO:0007669"/>
    <property type="project" value="InterPro"/>
</dbReference>
<dbReference type="GO" id="GO:0032259">
    <property type="term" value="P:methylation"/>
    <property type="evidence" value="ECO:0007669"/>
    <property type="project" value="UniProtKB-KW"/>
</dbReference>
<name>A0A2M9CXG1_9BACT</name>
<sequence>MKIRNPESRYDLKLKKKYKVLEVGGGNDPHPRSNVIVDKYSGDQNYHRSGNLKVLNHQQFIEADGECLPFNDKAFDYVICIHVLEHVEHPDKFMKEQFRVAPKGYLETPSLIGEYLAPRDSHKWVLLEIDDKIVMYEKEKIGFKKTFDFGELFLHYLPKNSLSFKLVQRTINNLLTINYEWEDNIDILINPENEEYIRIFTEPWDMETCERVFRKRNKVGETVKTIEAAKNMIKLFTKNKLFRIK</sequence>
<dbReference type="RefSeq" id="WP_100315026.1">
    <property type="nucleotide sequence ID" value="NZ_PGFG01000001.1"/>
</dbReference>
<keyword evidence="3" id="KW-1185">Reference proteome</keyword>
<protein>
    <submittedName>
        <fullName evidence="2">Methyltransferase family protein</fullName>
    </submittedName>
</protein>
<reference evidence="2 3" key="1">
    <citation type="submission" date="2017-11" db="EMBL/GenBank/DDBJ databases">
        <title>Genomic Encyclopedia of Archaeal and Bacterial Type Strains, Phase II (KMG-II): From Individual Species to Whole Genera.</title>
        <authorList>
            <person name="Goeker M."/>
        </authorList>
    </citation>
    <scope>NUCLEOTIDE SEQUENCE [LARGE SCALE GENOMIC DNA]</scope>
    <source>
        <strain evidence="2 3">DSM 27268</strain>
    </source>
</reference>
<evidence type="ECO:0000259" key="1">
    <source>
        <dbReference type="Pfam" id="PF08241"/>
    </source>
</evidence>
<dbReference type="EMBL" id="PGFG01000001">
    <property type="protein sequence ID" value="PJJ76577.1"/>
    <property type="molecule type" value="Genomic_DNA"/>
</dbReference>
<keyword evidence="2" id="KW-0489">Methyltransferase</keyword>
<gene>
    <name evidence="2" type="ORF">BXY57_2206</name>
</gene>
<accession>A0A2M9CXG1</accession>
<evidence type="ECO:0000313" key="3">
    <source>
        <dbReference type="Proteomes" id="UP000230000"/>
    </source>
</evidence>
<dbReference type="InterPro" id="IPR013216">
    <property type="entry name" value="Methyltransf_11"/>
</dbReference>
<dbReference type="AlphaFoldDB" id="A0A2M9CXG1"/>